<dbReference type="InterPro" id="IPR015956">
    <property type="entry name" value="Peniciliin-bd_prot_C_sf"/>
</dbReference>
<dbReference type="GO" id="GO:0009252">
    <property type="term" value="P:peptidoglycan biosynthetic process"/>
    <property type="evidence" value="ECO:0007669"/>
    <property type="project" value="UniProtKB-UniPathway"/>
</dbReference>
<dbReference type="InterPro" id="IPR012907">
    <property type="entry name" value="Peptidase_S11_C"/>
</dbReference>
<evidence type="ECO:0000259" key="17">
    <source>
        <dbReference type="SMART" id="SM00936"/>
    </source>
</evidence>
<evidence type="ECO:0000256" key="1">
    <source>
        <dbReference type="ARBA" id="ARBA00003217"/>
    </source>
</evidence>
<keyword evidence="7 16" id="KW-0732">Signal</keyword>
<dbReference type="EC" id="3.4.16.4" evidence="4"/>
<reference evidence="18 19" key="1">
    <citation type="submission" date="2018-12" db="EMBL/GenBank/DDBJ databases">
        <title>The whole draft genome of Aquabacterium sp. SJQ9.</title>
        <authorList>
            <person name="Sun L."/>
            <person name="Gao X."/>
            <person name="Chen W."/>
            <person name="Huang K."/>
        </authorList>
    </citation>
    <scope>NUCLEOTIDE SEQUENCE [LARGE SCALE GENOMIC DNA]</scope>
    <source>
        <strain evidence="18 19">SJQ9</strain>
    </source>
</reference>
<evidence type="ECO:0000256" key="3">
    <source>
        <dbReference type="ARBA" id="ARBA00007164"/>
    </source>
</evidence>
<evidence type="ECO:0000256" key="6">
    <source>
        <dbReference type="ARBA" id="ARBA00022670"/>
    </source>
</evidence>
<dbReference type="SMART" id="SM00936">
    <property type="entry name" value="PBP5_C"/>
    <property type="match status" value="1"/>
</dbReference>
<dbReference type="OrthoDB" id="9795979at2"/>
<dbReference type="GO" id="GO:0008360">
    <property type="term" value="P:regulation of cell shape"/>
    <property type="evidence" value="ECO:0007669"/>
    <property type="project" value="UniProtKB-KW"/>
</dbReference>
<keyword evidence="11" id="KW-0961">Cell wall biogenesis/degradation</keyword>
<keyword evidence="5 18" id="KW-0121">Carboxypeptidase</keyword>
<dbReference type="Pfam" id="PF07943">
    <property type="entry name" value="PBP5_C"/>
    <property type="match status" value="1"/>
</dbReference>
<dbReference type="InterPro" id="IPR018044">
    <property type="entry name" value="Peptidase_S11"/>
</dbReference>
<dbReference type="SUPFAM" id="SSF56601">
    <property type="entry name" value="beta-lactamase/transpeptidase-like"/>
    <property type="match status" value="1"/>
</dbReference>
<dbReference type="EMBL" id="RSED01000005">
    <property type="protein sequence ID" value="RRS04921.1"/>
    <property type="molecule type" value="Genomic_DNA"/>
</dbReference>
<evidence type="ECO:0000313" key="19">
    <source>
        <dbReference type="Proteomes" id="UP000269265"/>
    </source>
</evidence>
<comment type="function">
    <text evidence="1">Removes C-terminal D-alanyl residues from sugar-peptide cell wall precursors.</text>
</comment>
<evidence type="ECO:0000256" key="12">
    <source>
        <dbReference type="ARBA" id="ARBA00034000"/>
    </source>
</evidence>
<evidence type="ECO:0000256" key="16">
    <source>
        <dbReference type="SAM" id="SignalP"/>
    </source>
</evidence>
<dbReference type="Gene3D" id="2.60.410.10">
    <property type="entry name" value="D-Ala-D-Ala carboxypeptidase, C-terminal domain"/>
    <property type="match status" value="1"/>
</dbReference>
<keyword evidence="8" id="KW-0378">Hydrolase</keyword>
<evidence type="ECO:0000256" key="13">
    <source>
        <dbReference type="PIRSR" id="PIRSR618044-1"/>
    </source>
</evidence>
<sequence>MNIPRFDRRQCLVALTAASLLAGLPAAAQTPAPAATTLLPSVTATAVNPAMPQPPEIAARAFILQDLSTGQTVAARQADTPVEPASLTKLMTAYLVFQALQSGKLQLTQDLPVSERAWRTGMTGASRTFIKVNTRVNVDDLIKGMIAQSGNDATVALAEGVGGTVEGFVDMMNRQAQAFGLKSTSFKNPEGLTAPGHTSTARELSIIAARLITDFPNSLPYYSMKEFTYNGIKQNNRNLLLWRDPTVDGLKTGYTDAAGYCLIATAKRPVPGVSGGSRRLLSVVVGTASPEARANESQKLLNWGYGAFDVVKLFDAGQAVTTAPVWKGDANTVKLGRAQPLVVVVPRGQAGSVKTTVNRNDPLMAPLTKGQTVGTLKITVAGQPWQDVPLQALDAVPSAGWFGRAWDALRLAIQ</sequence>
<accession>A0A3R8S8R1</accession>
<keyword evidence="19" id="KW-1185">Reference proteome</keyword>
<evidence type="ECO:0000256" key="7">
    <source>
        <dbReference type="ARBA" id="ARBA00022729"/>
    </source>
</evidence>
<dbReference type="GO" id="GO:0006508">
    <property type="term" value="P:proteolysis"/>
    <property type="evidence" value="ECO:0007669"/>
    <property type="project" value="UniProtKB-KW"/>
</dbReference>
<dbReference type="PANTHER" id="PTHR21581">
    <property type="entry name" value="D-ALANYL-D-ALANINE CARBOXYPEPTIDASE"/>
    <property type="match status" value="1"/>
</dbReference>
<evidence type="ECO:0000256" key="9">
    <source>
        <dbReference type="ARBA" id="ARBA00022960"/>
    </source>
</evidence>
<dbReference type="Proteomes" id="UP000269265">
    <property type="component" value="Unassembled WGS sequence"/>
</dbReference>
<comment type="pathway">
    <text evidence="2">Cell wall biogenesis; peptidoglycan biosynthesis.</text>
</comment>
<evidence type="ECO:0000256" key="2">
    <source>
        <dbReference type="ARBA" id="ARBA00004752"/>
    </source>
</evidence>
<evidence type="ECO:0000256" key="5">
    <source>
        <dbReference type="ARBA" id="ARBA00022645"/>
    </source>
</evidence>
<keyword evidence="9" id="KW-0133">Cell shape</keyword>
<evidence type="ECO:0000256" key="11">
    <source>
        <dbReference type="ARBA" id="ARBA00023316"/>
    </source>
</evidence>
<feature type="signal peptide" evidence="16">
    <location>
        <begin position="1"/>
        <end position="28"/>
    </location>
</feature>
<evidence type="ECO:0000256" key="4">
    <source>
        <dbReference type="ARBA" id="ARBA00012448"/>
    </source>
</evidence>
<feature type="active site" description="Acyl-ester intermediate" evidence="13">
    <location>
        <position position="86"/>
    </location>
</feature>
<dbReference type="PROSITE" id="PS51318">
    <property type="entry name" value="TAT"/>
    <property type="match status" value="1"/>
</dbReference>
<dbReference type="SUPFAM" id="SSF69189">
    <property type="entry name" value="Penicillin-binding protein associated domain"/>
    <property type="match status" value="1"/>
</dbReference>
<proteinExistence type="inferred from homology"/>
<comment type="similarity">
    <text evidence="3 15">Belongs to the peptidase S11 family.</text>
</comment>
<dbReference type="InterPro" id="IPR037167">
    <property type="entry name" value="Peptidase_S11_C_sf"/>
</dbReference>
<protein>
    <recommendedName>
        <fullName evidence="4">serine-type D-Ala-D-Ala carboxypeptidase</fullName>
        <ecNumber evidence="4">3.4.16.4</ecNumber>
    </recommendedName>
</protein>
<evidence type="ECO:0000256" key="14">
    <source>
        <dbReference type="PIRSR" id="PIRSR618044-2"/>
    </source>
</evidence>
<feature type="active site" evidence="13">
    <location>
        <position position="149"/>
    </location>
</feature>
<dbReference type="AlphaFoldDB" id="A0A3R8S8R1"/>
<evidence type="ECO:0000256" key="10">
    <source>
        <dbReference type="ARBA" id="ARBA00022984"/>
    </source>
</evidence>
<organism evidence="18 19">
    <name type="scientific">Aquabacterium soli</name>
    <dbReference type="NCBI Taxonomy" id="2493092"/>
    <lineage>
        <taxon>Bacteria</taxon>
        <taxon>Pseudomonadati</taxon>
        <taxon>Pseudomonadota</taxon>
        <taxon>Betaproteobacteria</taxon>
        <taxon>Burkholderiales</taxon>
        <taxon>Aquabacterium</taxon>
    </lineage>
</organism>
<feature type="domain" description="Peptidase S11 D-Ala-D-Ala carboxypeptidase A C-terminal" evidence="17">
    <location>
        <begin position="308"/>
        <end position="398"/>
    </location>
</feature>
<dbReference type="InterPro" id="IPR006311">
    <property type="entry name" value="TAT_signal"/>
</dbReference>
<comment type="caution">
    <text evidence="18">The sequence shown here is derived from an EMBL/GenBank/DDBJ whole genome shotgun (WGS) entry which is preliminary data.</text>
</comment>
<comment type="catalytic activity">
    <reaction evidence="12">
        <text>Preferential cleavage: (Ac)2-L-Lys-D-Ala-|-D-Ala. Also transpeptidation of peptidyl-alanyl moieties that are N-acyl substituents of D-alanine.</text>
        <dbReference type="EC" id="3.4.16.4"/>
    </reaction>
</comment>
<dbReference type="Pfam" id="PF00768">
    <property type="entry name" value="Peptidase_S11"/>
    <property type="match status" value="1"/>
</dbReference>
<evidence type="ECO:0000313" key="18">
    <source>
        <dbReference type="EMBL" id="RRS04921.1"/>
    </source>
</evidence>
<dbReference type="RefSeq" id="WP_125242739.1">
    <property type="nucleotide sequence ID" value="NZ_RSED01000005.1"/>
</dbReference>
<dbReference type="UniPathway" id="UPA00219"/>
<name>A0A3R8S8R1_9BURK</name>
<dbReference type="GO" id="GO:0009002">
    <property type="term" value="F:serine-type D-Ala-D-Ala carboxypeptidase activity"/>
    <property type="evidence" value="ECO:0007669"/>
    <property type="project" value="UniProtKB-EC"/>
</dbReference>
<dbReference type="GO" id="GO:0071555">
    <property type="term" value="P:cell wall organization"/>
    <property type="evidence" value="ECO:0007669"/>
    <property type="project" value="UniProtKB-KW"/>
</dbReference>
<dbReference type="InterPro" id="IPR012338">
    <property type="entry name" value="Beta-lactam/transpept-like"/>
</dbReference>
<dbReference type="InterPro" id="IPR001967">
    <property type="entry name" value="Peptidase_S11_N"/>
</dbReference>
<dbReference type="Gene3D" id="3.40.710.10">
    <property type="entry name" value="DD-peptidase/beta-lactamase superfamily"/>
    <property type="match status" value="1"/>
</dbReference>
<evidence type="ECO:0000256" key="8">
    <source>
        <dbReference type="ARBA" id="ARBA00022801"/>
    </source>
</evidence>
<feature type="active site" description="Proton acceptor" evidence="13">
    <location>
        <position position="89"/>
    </location>
</feature>
<gene>
    <name evidence="18" type="ORF">EIP75_08075</name>
</gene>
<evidence type="ECO:0000256" key="15">
    <source>
        <dbReference type="RuleBase" id="RU004016"/>
    </source>
</evidence>
<keyword evidence="10" id="KW-0573">Peptidoglycan synthesis</keyword>
<keyword evidence="6" id="KW-0645">Protease</keyword>
<feature type="binding site" evidence="14">
    <location>
        <position position="251"/>
    </location>
    <ligand>
        <name>substrate</name>
    </ligand>
</feature>
<feature type="chain" id="PRO_5018616769" description="serine-type D-Ala-D-Ala carboxypeptidase" evidence="16">
    <location>
        <begin position="29"/>
        <end position="414"/>
    </location>
</feature>
<dbReference type="PANTHER" id="PTHR21581:SF6">
    <property type="entry name" value="TRAFFICKING PROTEIN PARTICLE COMPLEX SUBUNIT 12"/>
    <property type="match status" value="1"/>
</dbReference>
<dbReference type="PRINTS" id="PR00725">
    <property type="entry name" value="DADACBPTASE1"/>
</dbReference>